<dbReference type="AlphaFoldDB" id="A0AA47MTE1"/>
<name>A0AA47MTE1_MERPO</name>
<keyword evidence="1" id="KW-0175">Coiled coil</keyword>
<sequence>MRTELPVTTQANGQRNTSAVCICGKVCKNLKGLKIHQAKMACIRRDQVKLRSGTAAGAAVTVTPAAEPGETEEEPGPESPYSTRNLQATQIPPPSRKSEHRRVKWPAANNKEWLKLDEDVDKCLESISKGSVDQKLQTMCTIIMNMGAERFGVEERQGDSNPAKLNRREAKISQLRQELKSLRRQFKLAKEEERTALSELTNIIKKRLISLRRAERHRRKGKERARKRSAFIGNPFGFTKKLLGQKRSGHLACPVEKIDNHLHATFSDTLRDHDLGPCRDLVAPPEPGTQFDSAEPTLKEVEEAVRSARSSSAPGPSGVPYKKILKVIWRRGKVAAQWRYAEGVWIPKEEGSCNIEQFCIISLLSVESKTFFKIVSQRLTDFLLKNTYIDTSVQKGGVPGVPGCLEHTGVVTQLIREAKESKGDLAALWLDLANAYGSIPHKLVETALVRHHVPVKIRNLIMDYYSNFSAQVSSGQVTSSWHQLEKGIITGCTISVSLFSLAMNMIVKSAEVECRGPKSRSGTRQPPIRAFMDDLTVMTTSVPGCRWLLQGLERLISWARMSFKPAKSRSLVLKKGKVSDRFRFALGKTMIPSVTEKPVKSLGKIFDSSLKDSAAIKQTRCDLTTWLTAIDRSGLPGKFKAWIYQHGVLPRILWPLLVYKVPTSTVEALEKSISQFLRKWLGLPRSLSSIALYGHSTKLHLPLSGLTEEFKVTRSREVLMYRDSRDTKVAAAGILVKTGRKWQAQESVTKAEAHLRHKTLVGSVATGRAGLGCFPKPRYDLARGKERRRLIQDEIQAEVEEERYTKKKQGAWTRWEHADPRRITWAELWKAEPLRIKFLVQSVYDVLPSPANLHTWGLADTPECKLCQKRGTLEHILSSCSKALGEGHYRWRHDQVLKVLADSICTAIQHSKTQVAPKQSITFIRAGQKEQHHRPSSTGGLLTTARDWQLQVNLVRQLKFPGYITATSLRPDMVLTSESTKQVVILELTVPWEDHIEEAHERKRAKYAELSSECRNNGWKARCEPVEVGCRGFAGRSLLRTLKLLGVKGLQLKKATTNILEAAERASRWLWIRRGDPWSNMPLGHKPGTDHPRLGRLGEGV</sequence>
<accession>A0AA47MTE1</accession>
<evidence type="ECO:0000313" key="5">
    <source>
        <dbReference type="Proteomes" id="UP001174136"/>
    </source>
</evidence>
<dbReference type="PROSITE" id="PS50878">
    <property type="entry name" value="RT_POL"/>
    <property type="match status" value="1"/>
</dbReference>
<feature type="coiled-coil region" evidence="1">
    <location>
        <begin position="165"/>
        <end position="199"/>
    </location>
</feature>
<reference evidence="4" key="1">
    <citation type="journal article" date="2023" name="Front. Mar. Sci.">
        <title>A new Merluccius polli reference genome to investigate the effects of global change in West African waters.</title>
        <authorList>
            <person name="Mateo J.L."/>
            <person name="Blanco-Fernandez C."/>
            <person name="Garcia-Vazquez E."/>
            <person name="Machado-Schiaffino G."/>
        </authorList>
    </citation>
    <scope>NUCLEOTIDE SEQUENCE</scope>
    <source>
        <strain evidence="4">C29</strain>
        <tissue evidence="4">Fin</tissue>
    </source>
</reference>
<gene>
    <name evidence="4" type="primary">PO21_5</name>
    <name evidence="4" type="ORF">N1851_014393</name>
</gene>
<keyword evidence="5" id="KW-1185">Reference proteome</keyword>
<protein>
    <submittedName>
        <fullName evidence="4">Retrovirus-related Pol polyprotein from type-1 retrotransposable element R2</fullName>
    </submittedName>
</protein>
<dbReference type="InterPro" id="IPR000477">
    <property type="entry name" value="RT_dom"/>
</dbReference>
<evidence type="ECO:0000256" key="2">
    <source>
        <dbReference type="SAM" id="MobiDB-lite"/>
    </source>
</evidence>
<evidence type="ECO:0000259" key="3">
    <source>
        <dbReference type="PROSITE" id="PS50878"/>
    </source>
</evidence>
<comment type="caution">
    <text evidence="4">The sequence shown here is derived from an EMBL/GenBank/DDBJ whole genome shotgun (WGS) entry which is preliminary data.</text>
</comment>
<feature type="compositionally biased region" description="Low complexity" evidence="2">
    <location>
        <begin position="54"/>
        <end position="68"/>
    </location>
</feature>
<proteinExistence type="predicted"/>
<feature type="domain" description="Reverse transcriptase" evidence="3">
    <location>
        <begin position="327"/>
        <end position="606"/>
    </location>
</feature>
<dbReference type="Pfam" id="PF00078">
    <property type="entry name" value="RVT_1"/>
    <property type="match status" value="1"/>
</dbReference>
<evidence type="ECO:0000313" key="4">
    <source>
        <dbReference type="EMBL" id="KAK0146293.1"/>
    </source>
</evidence>
<dbReference type="CDD" id="cd01650">
    <property type="entry name" value="RT_nLTR_like"/>
    <property type="match status" value="1"/>
</dbReference>
<feature type="region of interest" description="Disordered" evidence="2">
    <location>
        <begin position="54"/>
        <end position="103"/>
    </location>
</feature>
<dbReference type="EMBL" id="JAOPHQ010002592">
    <property type="protein sequence ID" value="KAK0146293.1"/>
    <property type="molecule type" value="Genomic_DNA"/>
</dbReference>
<feature type="compositionally biased region" description="Polar residues" evidence="2">
    <location>
        <begin position="80"/>
        <end position="90"/>
    </location>
</feature>
<evidence type="ECO:0000256" key="1">
    <source>
        <dbReference type="SAM" id="Coils"/>
    </source>
</evidence>
<feature type="region of interest" description="Disordered" evidence="2">
    <location>
        <begin position="1082"/>
        <end position="1101"/>
    </location>
</feature>
<organism evidence="4 5">
    <name type="scientific">Merluccius polli</name>
    <name type="common">Benguela hake</name>
    <name type="synonym">Merluccius cadenati</name>
    <dbReference type="NCBI Taxonomy" id="89951"/>
    <lineage>
        <taxon>Eukaryota</taxon>
        <taxon>Metazoa</taxon>
        <taxon>Chordata</taxon>
        <taxon>Craniata</taxon>
        <taxon>Vertebrata</taxon>
        <taxon>Euteleostomi</taxon>
        <taxon>Actinopterygii</taxon>
        <taxon>Neopterygii</taxon>
        <taxon>Teleostei</taxon>
        <taxon>Neoteleostei</taxon>
        <taxon>Acanthomorphata</taxon>
        <taxon>Zeiogadaria</taxon>
        <taxon>Gadariae</taxon>
        <taxon>Gadiformes</taxon>
        <taxon>Gadoidei</taxon>
        <taxon>Merlucciidae</taxon>
        <taxon>Merluccius</taxon>
    </lineage>
</organism>
<dbReference type="PANTHER" id="PTHR19446">
    <property type="entry name" value="REVERSE TRANSCRIPTASES"/>
    <property type="match status" value="1"/>
</dbReference>
<dbReference type="Proteomes" id="UP001174136">
    <property type="component" value="Unassembled WGS sequence"/>
</dbReference>